<protein>
    <submittedName>
        <fullName evidence="2">Uncharacterized protein</fullName>
    </submittedName>
</protein>
<comment type="caution">
    <text evidence="2">The sequence shown here is derived from an EMBL/GenBank/DDBJ whole genome shotgun (WGS) entry which is preliminary data.</text>
</comment>
<evidence type="ECO:0000313" key="2">
    <source>
        <dbReference type="EMBL" id="PRR78561.1"/>
    </source>
</evidence>
<keyword evidence="3" id="KW-1185">Reference proteome</keyword>
<dbReference type="AlphaFoldDB" id="A0A2T0B3T4"/>
<organism evidence="2 3">
    <name type="scientific">Clostridium liquoris</name>
    <dbReference type="NCBI Taxonomy" id="1289519"/>
    <lineage>
        <taxon>Bacteria</taxon>
        <taxon>Bacillati</taxon>
        <taxon>Bacillota</taxon>
        <taxon>Clostridia</taxon>
        <taxon>Eubacteriales</taxon>
        <taxon>Clostridiaceae</taxon>
        <taxon>Clostridium</taxon>
    </lineage>
</organism>
<evidence type="ECO:0000256" key="1">
    <source>
        <dbReference type="SAM" id="MobiDB-lite"/>
    </source>
</evidence>
<dbReference type="RefSeq" id="WP_170063682.1">
    <property type="nucleotide sequence ID" value="NZ_PVXO01000044.1"/>
</dbReference>
<feature type="region of interest" description="Disordered" evidence="1">
    <location>
        <begin position="33"/>
        <end position="52"/>
    </location>
</feature>
<dbReference type="Proteomes" id="UP000239706">
    <property type="component" value="Unassembled WGS sequence"/>
</dbReference>
<dbReference type="EMBL" id="PVXO01000044">
    <property type="protein sequence ID" value="PRR78561.1"/>
    <property type="molecule type" value="Genomic_DNA"/>
</dbReference>
<name>A0A2T0B3T4_9CLOT</name>
<gene>
    <name evidence="2" type="ORF">CLLI_16450</name>
</gene>
<feature type="compositionally biased region" description="Basic and acidic residues" evidence="1">
    <location>
        <begin position="40"/>
        <end position="52"/>
    </location>
</feature>
<proteinExistence type="predicted"/>
<reference evidence="2 3" key="1">
    <citation type="submission" date="2018-03" db="EMBL/GenBank/DDBJ databases">
        <title>Genome sequence of Clostridium liquoris DSM 100320.</title>
        <authorList>
            <person name="Poehlein A."/>
            <person name="Daniel R."/>
        </authorList>
    </citation>
    <scope>NUCLEOTIDE SEQUENCE [LARGE SCALE GENOMIC DNA]</scope>
    <source>
        <strain evidence="2 3">DSM 100320</strain>
    </source>
</reference>
<sequence length="52" mass="6096">MYKVIDGTWKTNIKLDGKFKDIKPIEYRATERTMQTDNGNTHEIKLVKDSSH</sequence>
<evidence type="ECO:0000313" key="3">
    <source>
        <dbReference type="Proteomes" id="UP000239706"/>
    </source>
</evidence>
<accession>A0A2T0B3T4</accession>